<feature type="compositionally biased region" description="Polar residues" evidence="1">
    <location>
        <begin position="307"/>
        <end position="321"/>
    </location>
</feature>
<dbReference type="Gene3D" id="2.60.120.620">
    <property type="entry name" value="q2cbj1_9rhob like domain"/>
    <property type="match status" value="1"/>
</dbReference>
<evidence type="ECO:0000313" key="3">
    <source>
        <dbReference type="Proteomes" id="UP000023152"/>
    </source>
</evidence>
<dbReference type="SUPFAM" id="SSF51197">
    <property type="entry name" value="Clavaminate synthase-like"/>
    <property type="match status" value="1"/>
</dbReference>
<dbReference type="AlphaFoldDB" id="X6MKB5"/>
<reference evidence="2 3" key="1">
    <citation type="journal article" date="2013" name="Curr. Biol.">
        <title>The Genome of the Foraminiferan Reticulomyxa filosa.</title>
        <authorList>
            <person name="Glockner G."/>
            <person name="Hulsmann N."/>
            <person name="Schleicher M."/>
            <person name="Noegel A.A."/>
            <person name="Eichinger L."/>
            <person name="Gallinger C."/>
            <person name="Pawlowski J."/>
            <person name="Sierra R."/>
            <person name="Euteneuer U."/>
            <person name="Pillet L."/>
            <person name="Moustafa A."/>
            <person name="Platzer M."/>
            <person name="Groth M."/>
            <person name="Szafranski K."/>
            <person name="Schliwa M."/>
        </authorList>
    </citation>
    <scope>NUCLEOTIDE SEQUENCE [LARGE SCALE GENOMIC DNA]</scope>
</reference>
<dbReference type="PANTHER" id="PTHR31630:SF6">
    <property type="entry name" value="PHYTANOYL-COA DIOXYGENASE-RELATED"/>
    <property type="match status" value="1"/>
</dbReference>
<proteinExistence type="predicted"/>
<protein>
    <recommendedName>
        <fullName evidence="4">Phytanoyl-CoA dioxygenase</fullName>
    </recommendedName>
</protein>
<evidence type="ECO:0000313" key="2">
    <source>
        <dbReference type="EMBL" id="ETO14101.1"/>
    </source>
</evidence>
<keyword evidence="3" id="KW-1185">Reference proteome</keyword>
<accession>X6MKB5</accession>
<feature type="region of interest" description="Disordered" evidence="1">
    <location>
        <begin position="306"/>
        <end position="332"/>
    </location>
</feature>
<gene>
    <name evidence="2" type="ORF">RFI_23267</name>
</gene>
<sequence>MKLFLNTTYVFIGLHIIYWRTGRKKQRRNILMDCPKVLTKKELRKMQVTNTNLQSKNSENNLNPENLRFFNTAEAPYRFASLNNEARDYLNKNGFVALKNVLSEVELAEAEKNLWKFLSQCGMKQDDISTWKENIFPGCLLSGLVWNFGAGQSDFQWYIRTRPSVLDAFVKLWEVNSYEDLLVSMDGLAIFRPWKQRTQWKTVGGWYHIDQNVIMKPKLCSYQGYVTLYDQNQYTGGTTVIPTTQQDIVKTMGPYCSRPSDYIEVPHHCKAIFSREKWLICLEKGDLFIWDSRLVHCSSPAIDILPDQQTQKSNDQSQTLETETKEDDNASKPKLLRAASMVTFAPKSLLNRYNKGQIIQERVNAFLNNQTCSHWPTQCKILGGRSTGKPKQLPQNDLKKLSRVGKSLIGVDILKECDDKWKDYNLGD</sequence>
<comment type="caution">
    <text evidence="2">The sequence shown here is derived from an EMBL/GenBank/DDBJ whole genome shotgun (WGS) entry which is preliminary data.</text>
</comment>
<organism evidence="2 3">
    <name type="scientific">Reticulomyxa filosa</name>
    <dbReference type="NCBI Taxonomy" id="46433"/>
    <lineage>
        <taxon>Eukaryota</taxon>
        <taxon>Sar</taxon>
        <taxon>Rhizaria</taxon>
        <taxon>Retaria</taxon>
        <taxon>Foraminifera</taxon>
        <taxon>Monothalamids</taxon>
        <taxon>Reticulomyxidae</taxon>
        <taxon>Reticulomyxa</taxon>
    </lineage>
</organism>
<dbReference type="Proteomes" id="UP000023152">
    <property type="component" value="Unassembled WGS sequence"/>
</dbReference>
<dbReference type="EMBL" id="ASPP01020212">
    <property type="protein sequence ID" value="ETO14101.1"/>
    <property type="molecule type" value="Genomic_DNA"/>
</dbReference>
<evidence type="ECO:0008006" key="4">
    <source>
        <dbReference type="Google" id="ProtNLM"/>
    </source>
</evidence>
<evidence type="ECO:0000256" key="1">
    <source>
        <dbReference type="SAM" id="MobiDB-lite"/>
    </source>
</evidence>
<name>X6MKB5_RETFI</name>
<dbReference type="OMA" id="FAHAQFV"/>
<dbReference type="OrthoDB" id="445007at2759"/>
<dbReference type="PANTHER" id="PTHR31630">
    <property type="entry name" value="PHYTANOYL-COA DIOXYGENASE-RELATED-RELATED"/>
    <property type="match status" value="1"/>
</dbReference>